<dbReference type="Proteomes" id="UP000251166">
    <property type="component" value="Chromosome"/>
</dbReference>
<proteinExistence type="predicted"/>
<accession>A0A2Z4YDG3</accession>
<organism evidence="2 3">
    <name type="scientific">Rhizobium leguminosarum</name>
    <dbReference type="NCBI Taxonomy" id="384"/>
    <lineage>
        <taxon>Bacteria</taxon>
        <taxon>Pseudomonadati</taxon>
        <taxon>Pseudomonadota</taxon>
        <taxon>Alphaproteobacteria</taxon>
        <taxon>Hyphomicrobiales</taxon>
        <taxon>Rhizobiaceae</taxon>
        <taxon>Rhizobium/Agrobacterium group</taxon>
        <taxon>Rhizobium</taxon>
    </lineage>
</organism>
<gene>
    <name evidence="2" type="ORF">DLJ82_1689</name>
</gene>
<dbReference type="AlphaFoldDB" id="A0A2Z4YDG3"/>
<feature type="compositionally biased region" description="Polar residues" evidence="1">
    <location>
        <begin position="36"/>
        <end position="46"/>
    </location>
</feature>
<evidence type="ECO:0000256" key="1">
    <source>
        <dbReference type="SAM" id="MobiDB-lite"/>
    </source>
</evidence>
<reference evidence="2 3" key="1">
    <citation type="submission" date="2018-07" db="EMBL/GenBank/DDBJ databases">
        <title>Rhizobium leguminosarum strain:ATCC 14479 Genome sequencing and assembly.</title>
        <authorList>
            <person name="Chakraborty R."/>
        </authorList>
    </citation>
    <scope>NUCLEOTIDE SEQUENCE [LARGE SCALE GENOMIC DNA]</scope>
    <source>
        <strain evidence="2 3">ATCC 14479</strain>
    </source>
</reference>
<dbReference type="EMBL" id="CP030760">
    <property type="protein sequence ID" value="AXA39291.1"/>
    <property type="molecule type" value="Genomic_DNA"/>
</dbReference>
<feature type="region of interest" description="Disordered" evidence="1">
    <location>
        <begin position="23"/>
        <end position="46"/>
    </location>
</feature>
<protein>
    <submittedName>
        <fullName evidence="2">Uncharacterized protein</fullName>
    </submittedName>
</protein>
<evidence type="ECO:0000313" key="2">
    <source>
        <dbReference type="EMBL" id="AXA39291.1"/>
    </source>
</evidence>
<sequence>MLKAKPDGGELAYRMILLGRPKGQAQSAWPPDATLPLSTPTSAYGV</sequence>
<name>A0A2Z4YDG3_RHILE</name>
<evidence type="ECO:0000313" key="3">
    <source>
        <dbReference type="Proteomes" id="UP000251166"/>
    </source>
</evidence>